<feature type="compositionally biased region" description="Low complexity" evidence="8">
    <location>
        <begin position="437"/>
        <end position="446"/>
    </location>
</feature>
<comment type="caution">
    <text evidence="9">The sequence shown here is derived from an EMBL/GenBank/DDBJ whole genome shotgun (WGS) entry which is preliminary data.</text>
</comment>
<evidence type="ECO:0000313" key="9">
    <source>
        <dbReference type="EMBL" id="PAV92266.1"/>
    </source>
</evidence>
<reference evidence="9 10" key="1">
    <citation type="journal article" date="2017" name="Curr. Biol.">
        <title>Genome architecture and evolution of a unichromosomal asexual nematode.</title>
        <authorList>
            <person name="Fradin H."/>
            <person name="Zegar C."/>
            <person name="Gutwein M."/>
            <person name="Lucas J."/>
            <person name="Kovtun M."/>
            <person name="Corcoran D."/>
            <person name="Baugh L.R."/>
            <person name="Kiontke K."/>
            <person name="Gunsalus K."/>
            <person name="Fitch D.H."/>
            <person name="Piano F."/>
        </authorList>
    </citation>
    <scope>NUCLEOTIDE SEQUENCE [LARGE SCALE GENOMIC DNA]</scope>
    <source>
        <strain evidence="9">PF1309</strain>
    </source>
</reference>
<evidence type="ECO:0000313" key="10">
    <source>
        <dbReference type="Proteomes" id="UP000218231"/>
    </source>
</evidence>
<evidence type="ECO:0000256" key="5">
    <source>
        <dbReference type="ARBA" id="ARBA00023274"/>
    </source>
</evidence>
<proteinExistence type="inferred from homology"/>
<keyword evidence="5" id="KW-0687">Ribonucleoprotein</keyword>
<dbReference type="OrthoDB" id="19439at2759"/>
<protein>
    <recommendedName>
        <fullName evidence="6">Large ribosomal subunit protein mL49</fullName>
    </recommendedName>
    <alternativeName>
        <fullName evidence="7">39S ribosomal protein L49, mitochondrial</fullName>
    </alternativeName>
</protein>
<evidence type="ECO:0000256" key="8">
    <source>
        <dbReference type="SAM" id="MobiDB-lite"/>
    </source>
</evidence>
<evidence type="ECO:0000256" key="7">
    <source>
        <dbReference type="ARBA" id="ARBA00035545"/>
    </source>
</evidence>
<comment type="similarity">
    <text evidence="2">Belongs to the mitochondrion-specific ribosomal protein mL49 family.</text>
</comment>
<keyword evidence="4" id="KW-0496">Mitochondrion</keyword>
<dbReference type="AlphaFoldDB" id="A0A2A2M1D3"/>
<evidence type="ECO:0000256" key="1">
    <source>
        <dbReference type="ARBA" id="ARBA00004173"/>
    </source>
</evidence>
<dbReference type="Gene3D" id="3.30.780.10">
    <property type="entry name" value="SUI1-like domain"/>
    <property type="match status" value="1"/>
</dbReference>
<evidence type="ECO:0000256" key="3">
    <source>
        <dbReference type="ARBA" id="ARBA00022980"/>
    </source>
</evidence>
<dbReference type="EMBL" id="LIAE01006252">
    <property type="protein sequence ID" value="PAV92266.1"/>
    <property type="molecule type" value="Genomic_DNA"/>
</dbReference>
<dbReference type="Proteomes" id="UP000218231">
    <property type="component" value="Unassembled WGS sequence"/>
</dbReference>
<sequence length="617" mass="70428">MCVKYQHPISDRSRSPERKFVINRAPGPNSGYHWLYDLPDDAQFDRGEERDVLRQDSIIKCTTSLPRLATSTPKMGYNGRGRGVGLSDTPKSISAPKFSTNNPSRVYEDGCVRKSAWYVESDGVLKEKHGWTPATPTSFLQHTFSSAPSPIVPEGTPKGIIIGSDSTEFDPDPSRGRSKSRSRRSHHTLPASPKEENRLPKPEELSNRPDGSALIKWLAHARNNPADTAARPRELLIPAEAVREGDLVTAVPDRVFFPQVELAKKTICVVNWSKDYAMAIRVILPDHGPYFVGPKAHREFDKAYHLYHVLWPRSGVYLDLYKREDKHGLIAGRRDNVKYITIHYIAVVHECTDPERAFKERCFPISTGTTHIFLNRRFLNNKREFDQLTEANYGEPVSDFDLLAEVDRDKMEQKMFRLTTRLSHFGRVSRIRSSQIATASTSAETPAEMKTKSTETDGKPWENPWKHALPEKTSTFTSFKELPVNWSEVERLFPIEIVPEVPHHDSFPTPSGWRPAANPPPDLPYYVRRRADHTLPLYLQTKKDKLNEKTLDIDHVEMVVIKKVEGDLFAFESDLRKYLEAKLGRPIATHIDELKGRVIVREVDRAEIERFLFDSGF</sequence>
<dbReference type="GO" id="GO:0006412">
    <property type="term" value="P:translation"/>
    <property type="evidence" value="ECO:0007669"/>
    <property type="project" value="InterPro"/>
</dbReference>
<feature type="compositionally biased region" description="Basic and acidic residues" evidence="8">
    <location>
        <begin position="447"/>
        <end position="463"/>
    </location>
</feature>
<organism evidence="9 10">
    <name type="scientific">Diploscapter pachys</name>
    <dbReference type="NCBI Taxonomy" id="2018661"/>
    <lineage>
        <taxon>Eukaryota</taxon>
        <taxon>Metazoa</taxon>
        <taxon>Ecdysozoa</taxon>
        <taxon>Nematoda</taxon>
        <taxon>Chromadorea</taxon>
        <taxon>Rhabditida</taxon>
        <taxon>Rhabditina</taxon>
        <taxon>Rhabditomorpha</taxon>
        <taxon>Rhabditoidea</taxon>
        <taxon>Rhabditidae</taxon>
        <taxon>Diploscapter</taxon>
    </lineage>
</organism>
<keyword evidence="10" id="KW-1185">Reference proteome</keyword>
<dbReference type="GO" id="GO:0003735">
    <property type="term" value="F:structural constituent of ribosome"/>
    <property type="evidence" value="ECO:0007669"/>
    <property type="project" value="InterPro"/>
</dbReference>
<dbReference type="FunFam" id="3.30.780.10:FF:000009">
    <property type="entry name" value="39S ribosomal protein L49, mitochondrial"/>
    <property type="match status" value="1"/>
</dbReference>
<dbReference type="STRING" id="2018661.A0A2A2M1D3"/>
<dbReference type="PANTHER" id="PTHR13477:SF0">
    <property type="entry name" value="LARGE RIBOSOMAL SUBUNIT PROTEIN ML49"/>
    <property type="match status" value="1"/>
</dbReference>
<feature type="region of interest" description="Disordered" evidence="8">
    <location>
        <begin position="145"/>
        <end position="208"/>
    </location>
</feature>
<evidence type="ECO:0000256" key="6">
    <source>
        <dbReference type="ARBA" id="ARBA00035191"/>
    </source>
</evidence>
<evidence type="ECO:0000256" key="2">
    <source>
        <dbReference type="ARBA" id="ARBA00005677"/>
    </source>
</evidence>
<feature type="compositionally biased region" description="Basic residues" evidence="8">
    <location>
        <begin position="176"/>
        <end position="187"/>
    </location>
</feature>
<feature type="region of interest" description="Disordered" evidence="8">
    <location>
        <begin position="436"/>
        <end position="463"/>
    </location>
</feature>
<evidence type="ECO:0000256" key="4">
    <source>
        <dbReference type="ARBA" id="ARBA00023128"/>
    </source>
</evidence>
<dbReference type="InterPro" id="IPR007740">
    <property type="entry name" value="Ribosomal_mL49"/>
</dbReference>
<dbReference type="Pfam" id="PF05046">
    <property type="entry name" value="Img2"/>
    <property type="match status" value="1"/>
</dbReference>
<comment type="subcellular location">
    <subcellularLocation>
        <location evidence="1">Mitochondrion</location>
    </subcellularLocation>
</comment>
<accession>A0A2A2M1D3</accession>
<name>A0A2A2M1D3_9BILA</name>
<dbReference type="PANTHER" id="PTHR13477">
    <property type="entry name" value="MITOCHONDRIAL 39S RIBOSOMAL PROTEIN L49"/>
    <property type="match status" value="1"/>
</dbReference>
<feature type="compositionally biased region" description="Basic and acidic residues" evidence="8">
    <location>
        <begin position="193"/>
        <end position="207"/>
    </location>
</feature>
<keyword evidence="3" id="KW-0689">Ribosomal protein</keyword>
<gene>
    <name evidence="9" type="ORF">WR25_09032</name>
</gene>
<dbReference type="GO" id="GO:0005762">
    <property type="term" value="C:mitochondrial large ribosomal subunit"/>
    <property type="evidence" value="ECO:0007669"/>
    <property type="project" value="TreeGrafter"/>
</dbReference>